<dbReference type="GO" id="GO:0008320">
    <property type="term" value="F:protein transmembrane transporter activity"/>
    <property type="evidence" value="ECO:0007669"/>
    <property type="project" value="UniProtKB-UniRule"/>
</dbReference>
<protein>
    <recommendedName>
        <fullName evidence="9">Sec-independent protein translocase protein TatA</fullName>
    </recommendedName>
</protein>
<dbReference type="RefSeq" id="WP_013884473.1">
    <property type="nucleotide sequence ID" value="NC_015671.1"/>
</dbReference>
<keyword evidence="5 9" id="KW-0653">Protein transport</keyword>
<evidence type="ECO:0000313" key="11">
    <source>
        <dbReference type="Proteomes" id="UP000000485"/>
    </source>
</evidence>
<keyword evidence="4 9" id="KW-0812">Transmembrane</keyword>
<dbReference type="HOGENOM" id="CLU_086034_4_4_11"/>
<feature type="transmembrane region" description="Helical" evidence="9">
    <location>
        <begin position="6"/>
        <end position="23"/>
    </location>
</feature>
<evidence type="ECO:0000256" key="1">
    <source>
        <dbReference type="ARBA" id="ARBA00004162"/>
    </source>
</evidence>
<dbReference type="InterPro" id="IPR003369">
    <property type="entry name" value="TatA/B/E"/>
</dbReference>
<keyword evidence="6 9" id="KW-1133">Transmembrane helix</keyword>
<dbReference type="GO" id="GO:0043953">
    <property type="term" value="P:protein transport by the Tat complex"/>
    <property type="evidence" value="ECO:0007669"/>
    <property type="project" value="UniProtKB-UniRule"/>
</dbReference>
<dbReference type="NCBIfam" id="TIGR01411">
    <property type="entry name" value="tatAE"/>
    <property type="match status" value="1"/>
</dbReference>
<evidence type="ECO:0000313" key="10">
    <source>
        <dbReference type="EMBL" id="AEI12955.1"/>
    </source>
</evidence>
<comment type="subunit">
    <text evidence="9">The Tat system comprises two distinct complexes: a TatABC complex, containing multiple copies of TatA, TatB and TatC subunits, and a separate TatA complex, containing only TatA subunits. Substrates initially bind to the TatABC complex, which probably triggers association of the separate TatA complex to form the active translocon.</text>
</comment>
<dbReference type="AlphaFoldDB" id="F8A211"/>
<keyword evidence="9" id="KW-0997">Cell inner membrane</keyword>
<keyword evidence="7 9" id="KW-0811">Translocation</keyword>
<dbReference type="NCBIfam" id="NF001854">
    <property type="entry name" value="PRK00575.1"/>
    <property type="match status" value="1"/>
</dbReference>
<dbReference type="KEGG" id="cga:Celgi_2456"/>
<dbReference type="HAMAP" id="MF_00236">
    <property type="entry name" value="TatA_E"/>
    <property type="match status" value="1"/>
</dbReference>
<evidence type="ECO:0000256" key="4">
    <source>
        <dbReference type="ARBA" id="ARBA00022692"/>
    </source>
</evidence>
<evidence type="ECO:0000256" key="2">
    <source>
        <dbReference type="ARBA" id="ARBA00022448"/>
    </source>
</evidence>
<organism evidence="10 11">
    <name type="scientific">Cellulomonas gilvus (strain ATCC 13127 / NRRL B-14078)</name>
    <name type="common">Cellvibrio gilvus</name>
    <dbReference type="NCBI Taxonomy" id="593907"/>
    <lineage>
        <taxon>Bacteria</taxon>
        <taxon>Bacillati</taxon>
        <taxon>Actinomycetota</taxon>
        <taxon>Actinomycetes</taxon>
        <taxon>Micrococcales</taxon>
        <taxon>Cellulomonadaceae</taxon>
        <taxon>Cellulomonas</taxon>
    </lineage>
</organism>
<dbReference type="Gene3D" id="1.20.5.3310">
    <property type="match status" value="1"/>
</dbReference>
<dbReference type="PANTHER" id="PTHR42982">
    <property type="entry name" value="SEC-INDEPENDENT PROTEIN TRANSLOCASE PROTEIN TATA"/>
    <property type="match status" value="1"/>
</dbReference>
<sequence>MLKNLSAWHVIVLVGVLILLFGAKRLPELAQGIGQSLRIFKSEIKDLADDEPARPVVAAPAAPAVALRPEPVVPEDRPAA</sequence>
<accession>F8A211</accession>
<comment type="subcellular location">
    <subcellularLocation>
        <location evidence="9">Cell inner membrane</location>
        <topology evidence="9">Single-pass membrane protein</topology>
    </subcellularLocation>
    <subcellularLocation>
        <location evidence="1">Cell membrane</location>
        <topology evidence="1">Single-pass membrane protein</topology>
    </subcellularLocation>
</comment>
<dbReference type="InterPro" id="IPR006312">
    <property type="entry name" value="TatA/E"/>
</dbReference>
<name>F8A211_CELGA</name>
<evidence type="ECO:0000256" key="3">
    <source>
        <dbReference type="ARBA" id="ARBA00022475"/>
    </source>
</evidence>
<dbReference type="STRING" id="593907.Celgi_2456"/>
<keyword evidence="11" id="KW-1185">Reference proteome</keyword>
<keyword evidence="2 9" id="KW-0813">Transport</keyword>
<dbReference type="GO" id="GO:0033281">
    <property type="term" value="C:TAT protein transport complex"/>
    <property type="evidence" value="ECO:0007669"/>
    <property type="project" value="UniProtKB-UniRule"/>
</dbReference>
<dbReference type="Pfam" id="PF02416">
    <property type="entry name" value="TatA_B_E"/>
    <property type="match status" value="1"/>
</dbReference>
<dbReference type="Proteomes" id="UP000000485">
    <property type="component" value="Chromosome"/>
</dbReference>
<comment type="similarity">
    <text evidence="9">Belongs to the TatA/E family.</text>
</comment>
<keyword evidence="3 9" id="KW-1003">Cell membrane</keyword>
<comment type="function">
    <text evidence="9">Part of the twin-arginine translocation (Tat) system that transports large folded proteins containing a characteristic twin-arginine motif in their signal peptide across membranes. TatA could form the protein-conducting channel of the Tat system.</text>
</comment>
<dbReference type="eggNOG" id="COG1826">
    <property type="taxonomic scope" value="Bacteria"/>
</dbReference>
<proteinExistence type="inferred from homology"/>
<dbReference type="EMBL" id="CP002665">
    <property type="protein sequence ID" value="AEI12955.1"/>
    <property type="molecule type" value="Genomic_DNA"/>
</dbReference>
<gene>
    <name evidence="9" type="primary">tatA</name>
    <name evidence="10" type="ordered locus">Celgi_2456</name>
</gene>
<evidence type="ECO:0000256" key="7">
    <source>
        <dbReference type="ARBA" id="ARBA00023010"/>
    </source>
</evidence>
<evidence type="ECO:0000256" key="6">
    <source>
        <dbReference type="ARBA" id="ARBA00022989"/>
    </source>
</evidence>
<evidence type="ECO:0000256" key="5">
    <source>
        <dbReference type="ARBA" id="ARBA00022927"/>
    </source>
</evidence>
<evidence type="ECO:0000256" key="9">
    <source>
        <dbReference type="HAMAP-Rule" id="MF_00236"/>
    </source>
</evidence>
<reference evidence="11" key="1">
    <citation type="submission" date="2011-04" db="EMBL/GenBank/DDBJ databases">
        <title>Complete sequence of Cellvibrio gilvus ATCC 13127.</title>
        <authorList>
            <person name="Lucas S."/>
            <person name="Han J."/>
            <person name="Lapidus A."/>
            <person name="Cheng J.-F."/>
            <person name="Goodwin L."/>
            <person name="Pitluck S."/>
            <person name="Peters L."/>
            <person name="Munk A."/>
            <person name="Detter J.C."/>
            <person name="Han C."/>
            <person name="Tapia R."/>
            <person name="Land M."/>
            <person name="Hauser L."/>
            <person name="Kyrpides N."/>
            <person name="Ivanova N."/>
            <person name="Ovchinnikova G."/>
            <person name="Pagani I."/>
            <person name="Mead D."/>
            <person name="Brumm P."/>
            <person name="Woyke T."/>
        </authorList>
    </citation>
    <scope>NUCLEOTIDE SEQUENCE [LARGE SCALE GENOMIC DNA]</scope>
    <source>
        <strain evidence="11">ATCC 13127 / NRRL B-14078</strain>
    </source>
</reference>
<keyword evidence="8 9" id="KW-0472">Membrane</keyword>
<evidence type="ECO:0000256" key="8">
    <source>
        <dbReference type="ARBA" id="ARBA00023136"/>
    </source>
</evidence>
<dbReference type="PANTHER" id="PTHR42982:SF8">
    <property type="entry name" value="SEC-INDEPENDENT PROTEIN TRANSLOCASE PROTEIN TATA"/>
    <property type="match status" value="1"/>
</dbReference>